<dbReference type="InterPro" id="IPR006330">
    <property type="entry name" value="Ado/ade_deaminase"/>
</dbReference>
<dbReference type="Pfam" id="PF00962">
    <property type="entry name" value="A_deaminase"/>
    <property type="match status" value="1"/>
</dbReference>
<evidence type="ECO:0000256" key="3">
    <source>
        <dbReference type="ARBA" id="ARBA00012784"/>
    </source>
</evidence>
<feature type="compositionally biased region" description="Low complexity" evidence="7">
    <location>
        <begin position="90"/>
        <end position="111"/>
    </location>
</feature>
<dbReference type="SUPFAM" id="SSF51556">
    <property type="entry name" value="Metallo-dependent hydrolases"/>
    <property type="match status" value="1"/>
</dbReference>
<proteinExistence type="inferred from homology"/>
<dbReference type="GO" id="GO:0046103">
    <property type="term" value="P:inosine biosynthetic process"/>
    <property type="evidence" value="ECO:0007669"/>
    <property type="project" value="TreeGrafter"/>
</dbReference>
<feature type="region of interest" description="Disordered" evidence="7">
    <location>
        <begin position="87"/>
        <end position="114"/>
    </location>
</feature>
<evidence type="ECO:0000256" key="2">
    <source>
        <dbReference type="ARBA" id="ARBA00006676"/>
    </source>
</evidence>
<feature type="region of interest" description="Disordered" evidence="7">
    <location>
        <begin position="1"/>
        <end position="28"/>
    </location>
</feature>
<evidence type="ECO:0000256" key="5">
    <source>
        <dbReference type="ARBA" id="ARBA00022801"/>
    </source>
</evidence>
<dbReference type="GO" id="GO:0006154">
    <property type="term" value="P:adenosine catabolic process"/>
    <property type="evidence" value="ECO:0007669"/>
    <property type="project" value="TreeGrafter"/>
</dbReference>
<dbReference type="GO" id="GO:0005829">
    <property type="term" value="C:cytosol"/>
    <property type="evidence" value="ECO:0007669"/>
    <property type="project" value="TreeGrafter"/>
</dbReference>
<evidence type="ECO:0000256" key="1">
    <source>
        <dbReference type="ARBA" id="ARBA00001947"/>
    </source>
</evidence>
<comment type="similarity">
    <text evidence="2">Belongs to the metallo-dependent hydrolases superfamily. Adenosine and AMP deaminases family.</text>
</comment>
<dbReference type="EC" id="3.5.4.4" evidence="3"/>
<reference evidence="9 10" key="1">
    <citation type="submission" date="2017-11" db="EMBL/GenBank/DDBJ databases">
        <title>Draft genome of actinobacteria isolated from guarana (Paullinia cupana (Mart.) Ducke.</title>
        <authorList>
            <person name="Siqueira K.A."/>
            <person name="Liotti R.G."/>
            <person name="Mendes T.A.O."/>
            <person name="Soares M.A."/>
        </authorList>
    </citation>
    <scope>NUCLEOTIDE SEQUENCE [LARGE SCALE GENOMIC DNA]</scope>
    <source>
        <strain evidence="9 10">193</strain>
    </source>
</reference>
<evidence type="ECO:0000259" key="8">
    <source>
        <dbReference type="Pfam" id="PF00962"/>
    </source>
</evidence>
<keyword evidence="10" id="KW-1185">Reference proteome</keyword>
<protein>
    <recommendedName>
        <fullName evidence="3">adenosine deaminase</fullName>
        <ecNumber evidence="3">3.5.4.4</ecNumber>
    </recommendedName>
</protein>
<dbReference type="OrthoDB" id="105475at2"/>
<evidence type="ECO:0000256" key="6">
    <source>
        <dbReference type="ARBA" id="ARBA00022833"/>
    </source>
</evidence>
<comment type="caution">
    <text evidence="9">The sequence shown here is derived from an EMBL/GenBank/DDBJ whole genome shotgun (WGS) entry which is preliminary data.</text>
</comment>
<dbReference type="InterPro" id="IPR001365">
    <property type="entry name" value="A_deaminase_dom"/>
</dbReference>
<comment type="cofactor">
    <cofactor evidence="1">
        <name>Zn(2+)</name>
        <dbReference type="ChEBI" id="CHEBI:29105"/>
    </cofactor>
</comment>
<evidence type="ECO:0000256" key="7">
    <source>
        <dbReference type="SAM" id="MobiDB-lite"/>
    </source>
</evidence>
<dbReference type="Proteomes" id="UP000270471">
    <property type="component" value="Unassembled WGS sequence"/>
</dbReference>
<evidence type="ECO:0000313" key="10">
    <source>
        <dbReference type="Proteomes" id="UP000270471"/>
    </source>
</evidence>
<dbReference type="GO" id="GO:0004000">
    <property type="term" value="F:adenosine deaminase activity"/>
    <property type="evidence" value="ECO:0007669"/>
    <property type="project" value="TreeGrafter"/>
</dbReference>
<dbReference type="PANTHER" id="PTHR11409:SF43">
    <property type="entry name" value="ADENOSINE DEAMINASE"/>
    <property type="match status" value="1"/>
</dbReference>
<keyword evidence="6" id="KW-0862">Zinc</keyword>
<gene>
    <name evidence="9" type="ORF">CTZ28_31185</name>
</gene>
<sequence length="599" mass="65613">MRLVADGYGPVDRGARRGSLSRVSVGHTPRSAPSLAGLCGNHAAVTIPLPHPTGRHRALLTAGRRRVVLTVGLGAFALLAPLTPGSATSAAAHPTGTRAAPGPAPHAGVPRPVTPAEARTDTLLRSLRHSPARLRGFFRDLPKGGDLHNHLFGAVRTEYLIKLAADDGLCIDTGTMTAVVPPCDTRTRRPAADARTDRAFRAAIRRAWSMQDFPPHRLGHDHFFATFDKFALVAGRHQGKVLAEVADDVAENNQVYLETMVQPAADATDRLADEVGWDGDLARLHRKLLAGGRLDRLVAAAREETDGVDAEFRAAARCDTGRPRPACRPTVRLIYQALRAGSRERVFTQLALGMRLAERDPRFLAVNLVQPEDLPASLRNYRLEMRMLAFLRTRYPHAHVTLHAGELWTGLVKPEDLTFHIGEAVRVAGAERIGHGVDFAFEHDRRDLARTMAAQQIAVEVPFTSNAQILGVRGRAHPFETYRAYGVPTVLATDDPGVSRIDISHEYQYAAVTYGLSYPELKDLARASLQYAFLPGRSIWQGNPTTTGYRPTPACRNETLGDTSPAPRCRHLLTTSPKARVQWHQEAAFTTFEHTGRRN</sequence>
<dbReference type="EMBL" id="PENI01000025">
    <property type="protein sequence ID" value="RMB82056.1"/>
    <property type="molecule type" value="Genomic_DNA"/>
</dbReference>
<evidence type="ECO:0000256" key="4">
    <source>
        <dbReference type="ARBA" id="ARBA00022723"/>
    </source>
</evidence>
<dbReference type="AlphaFoldDB" id="A0A3M0IJE2"/>
<organism evidence="9 10">
    <name type="scientific">Streptomyces shenzhenensis</name>
    <dbReference type="NCBI Taxonomy" id="943815"/>
    <lineage>
        <taxon>Bacteria</taxon>
        <taxon>Bacillati</taxon>
        <taxon>Actinomycetota</taxon>
        <taxon>Actinomycetes</taxon>
        <taxon>Kitasatosporales</taxon>
        <taxon>Streptomycetaceae</taxon>
        <taxon>Streptomyces</taxon>
    </lineage>
</organism>
<dbReference type="PANTHER" id="PTHR11409">
    <property type="entry name" value="ADENOSINE DEAMINASE"/>
    <property type="match status" value="1"/>
</dbReference>
<name>A0A3M0IJE2_9ACTN</name>
<keyword evidence="4" id="KW-0479">Metal-binding</keyword>
<accession>A0A3M0IJE2</accession>
<dbReference type="InterPro" id="IPR032466">
    <property type="entry name" value="Metal_Hydrolase"/>
</dbReference>
<dbReference type="GO" id="GO:0046872">
    <property type="term" value="F:metal ion binding"/>
    <property type="evidence" value="ECO:0007669"/>
    <property type="project" value="UniProtKB-KW"/>
</dbReference>
<dbReference type="GO" id="GO:0043103">
    <property type="term" value="P:hypoxanthine salvage"/>
    <property type="evidence" value="ECO:0007669"/>
    <property type="project" value="TreeGrafter"/>
</dbReference>
<dbReference type="Gene3D" id="3.20.20.140">
    <property type="entry name" value="Metal-dependent hydrolases"/>
    <property type="match status" value="1"/>
</dbReference>
<feature type="domain" description="Adenosine deaminase" evidence="8">
    <location>
        <begin position="221"/>
        <end position="535"/>
    </location>
</feature>
<evidence type="ECO:0000313" key="9">
    <source>
        <dbReference type="EMBL" id="RMB82056.1"/>
    </source>
</evidence>
<keyword evidence="5" id="KW-0378">Hydrolase</keyword>